<keyword evidence="1" id="KW-0732">Signal</keyword>
<evidence type="ECO:0000313" key="2">
    <source>
        <dbReference type="EMBL" id="VEU60811.1"/>
    </source>
</evidence>
<dbReference type="Proteomes" id="UP000290942">
    <property type="component" value="Chromosome"/>
</dbReference>
<reference evidence="2 3" key="1">
    <citation type="submission" date="2019-01" db="EMBL/GenBank/DDBJ databases">
        <authorList>
            <consortium name="Pathogen Informatics"/>
        </authorList>
    </citation>
    <scope>NUCLEOTIDE SEQUENCE [LARGE SCALE GENOMIC DNA]</scope>
    <source>
        <strain evidence="2 3">NCTC10122</strain>
    </source>
</reference>
<dbReference type="EMBL" id="LR214970">
    <property type="protein sequence ID" value="VEU60811.1"/>
    <property type="molecule type" value="Genomic_DNA"/>
</dbReference>
<feature type="signal peptide" evidence="1">
    <location>
        <begin position="1"/>
        <end position="20"/>
    </location>
</feature>
<dbReference type="RefSeq" id="WP_129687709.1">
    <property type="nucleotide sequence ID" value="NZ_LR214970.1"/>
</dbReference>
<gene>
    <name evidence="2" type="ORF">NCTC10122_00413</name>
</gene>
<organism evidence="2 3">
    <name type="scientific">Mycoplasmopsis bovigenitalium</name>
    <dbReference type="NCBI Taxonomy" id="2112"/>
    <lineage>
        <taxon>Bacteria</taxon>
        <taxon>Bacillati</taxon>
        <taxon>Mycoplasmatota</taxon>
        <taxon>Mycoplasmoidales</taxon>
        <taxon>Metamycoplasmataceae</taxon>
        <taxon>Mycoplasmopsis</taxon>
    </lineage>
</organism>
<proteinExistence type="predicted"/>
<name>A0A449A9B1_9BACT</name>
<evidence type="ECO:0008006" key="4">
    <source>
        <dbReference type="Google" id="ProtNLM"/>
    </source>
</evidence>
<evidence type="ECO:0000313" key="3">
    <source>
        <dbReference type="Proteomes" id="UP000290942"/>
    </source>
</evidence>
<evidence type="ECO:0000256" key="1">
    <source>
        <dbReference type="SAM" id="SignalP"/>
    </source>
</evidence>
<dbReference type="AlphaFoldDB" id="A0A449A9B1"/>
<feature type="chain" id="PRO_5019497474" description="Lipoprotein" evidence="1">
    <location>
        <begin position="21"/>
        <end position="420"/>
    </location>
</feature>
<dbReference type="PROSITE" id="PS51257">
    <property type="entry name" value="PROKAR_LIPOPROTEIN"/>
    <property type="match status" value="1"/>
</dbReference>
<sequence length="420" mass="47893">MNKKLLLSAPILTISSLATVSCVNPFKDHEMIAKARVHDAKNNFLNGKNFEEFKKNFIAKNIYSNEAERNNVLSVFEKAFKNLNDVKYLSLTNLLHSFKINKLELNNEYTDKEQNSSKQADIKLEAQVAFLEYILGKTPFAYSQLNKSTESQRKSSAKNKTINLFIDKNPIDNKISNVINIPQLISKIVEHQDFIKNPTVENAQKAYEHTVKSLSKFVYKIDDAEQRQYLDVYAPIYYVLNSPSPKKYVNANYAVSEEDRFALVTSERQNELEPNLAARASEFAADPEAWYTKNSSLINPIFNKDFKGDKATHKSGTFYGSIERYQKGISSFGFAQLVAFAMYLTNPTDIQLLAFNKTSDNSKHYFVQFTNGENKVLFNPVADFKKNTVTKYTTKDELTKAGYTLVDDLLGSSYQSSPWK</sequence>
<accession>A0A449A9B1</accession>
<protein>
    <recommendedName>
        <fullName evidence="4">Lipoprotein</fullName>
    </recommendedName>
</protein>